<comment type="caution">
    <text evidence="2">The sequence shown here is derived from an EMBL/GenBank/DDBJ whole genome shotgun (WGS) entry which is preliminary data.</text>
</comment>
<proteinExistence type="predicted"/>
<keyword evidence="3" id="KW-1185">Reference proteome</keyword>
<keyword evidence="1" id="KW-0812">Transmembrane</keyword>
<protein>
    <submittedName>
        <fullName evidence="2">Uncharacterized protein</fullName>
    </submittedName>
</protein>
<accession>A0A0C2M972</accession>
<gene>
    <name evidence="2" type="ORF">RF11_04407</name>
</gene>
<reference evidence="2 3" key="1">
    <citation type="journal article" date="2014" name="Genome Biol. Evol.">
        <title>The genome of the myxosporean Thelohanellus kitauei shows adaptations to nutrient acquisition within its fish host.</title>
        <authorList>
            <person name="Yang Y."/>
            <person name="Xiong J."/>
            <person name="Zhou Z."/>
            <person name="Huo F."/>
            <person name="Miao W."/>
            <person name="Ran C."/>
            <person name="Liu Y."/>
            <person name="Zhang J."/>
            <person name="Feng J."/>
            <person name="Wang M."/>
            <person name="Wang M."/>
            <person name="Wang L."/>
            <person name="Yao B."/>
        </authorList>
    </citation>
    <scope>NUCLEOTIDE SEQUENCE [LARGE SCALE GENOMIC DNA]</scope>
    <source>
        <strain evidence="2">Wuqing</strain>
    </source>
</reference>
<evidence type="ECO:0000313" key="3">
    <source>
        <dbReference type="Proteomes" id="UP000031668"/>
    </source>
</evidence>
<dbReference type="AlphaFoldDB" id="A0A0C2M972"/>
<evidence type="ECO:0000313" key="2">
    <source>
        <dbReference type="EMBL" id="KII60869.1"/>
    </source>
</evidence>
<sequence length="165" mass="18995">MKLGTCNISFKSRDESIIEYVINYTQIFRKDTNYTFLGPLIMFKFGDDSNKYIELLVYQLTITFPNASRNCTIIGKKNSIKVFLNASEEIYYCKPPEETGVEDDEGVDEDDDGGSRVSTAGIRMHYSEHFMVSLIVCFIIDLFLMIIILTYRKAHKKSKPVLKET</sequence>
<keyword evidence="1" id="KW-0472">Membrane</keyword>
<dbReference type="EMBL" id="JWZT01005403">
    <property type="protein sequence ID" value="KII60869.1"/>
    <property type="molecule type" value="Genomic_DNA"/>
</dbReference>
<keyword evidence="1" id="KW-1133">Transmembrane helix</keyword>
<organism evidence="2 3">
    <name type="scientific">Thelohanellus kitauei</name>
    <name type="common">Myxosporean</name>
    <dbReference type="NCBI Taxonomy" id="669202"/>
    <lineage>
        <taxon>Eukaryota</taxon>
        <taxon>Metazoa</taxon>
        <taxon>Cnidaria</taxon>
        <taxon>Myxozoa</taxon>
        <taxon>Myxosporea</taxon>
        <taxon>Bivalvulida</taxon>
        <taxon>Platysporina</taxon>
        <taxon>Myxobolidae</taxon>
        <taxon>Thelohanellus</taxon>
    </lineage>
</organism>
<evidence type="ECO:0000256" key="1">
    <source>
        <dbReference type="SAM" id="Phobius"/>
    </source>
</evidence>
<dbReference type="Proteomes" id="UP000031668">
    <property type="component" value="Unassembled WGS sequence"/>
</dbReference>
<feature type="transmembrane region" description="Helical" evidence="1">
    <location>
        <begin position="130"/>
        <end position="151"/>
    </location>
</feature>
<name>A0A0C2M972_THEKT</name>